<dbReference type="InterPro" id="IPR005299">
    <property type="entry name" value="MeTrfase_7"/>
</dbReference>
<dbReference type="GO" id="GO:0032259">
    <property type="term" value="P:methylation"/>
    <property type="evidence" value="ECO:0007669"/>
    <property type="project" value="UniProtKB-KW"/>
</dbReference>
<dbReference type="InterPro" id="IPR042086">
    <property type="entry name" value="MeTrfase_capping"/>
</dbReference>
<evidence type="ECO:0000256" key="2">
    <source>
        <dbReference type="ARBA" id="ARBA00022679"/>
    </source>
</evidence>
<dbReference type="Proteomes" id="UP001159364">
    <property type="component" value="Linkage Group LG10"/>
</dbReference>
<reference evidence="5 6" key="1">
    <citation type="submission" date="2021-09" db="EMBL/GenBank/DDBJ databases">
        <title>Genomic insights and catalytic innovation underlie evolution of tropane alkaloids biosynthesis.</title>
        <authorList>
            <person name="Wang Y.-J."/>
            <person name="Tian T."/>
            <person name="Huang J.-P."/>
            <person name="Huang S.-X."/>
        </authorList>
    </citation>
    <scope>NUCLEOTIDE SEQUENCE [LARGE SCALE GENOMIC DNA]</scope>
    <source>
        <strain evidence="5">KIB-2018</strain>
        <tissue evidence="5">Leaf</tissue>
    </source>
</reference>
<dbReference type="SUPFAM" id="SSF53335">
    <property type="entry name" value="S-adenosyl-L-methionine-dependent methyltransferases"/>
    <property type="match status" value="1"/>
</dbReference>
<sequence>MALVRQSTLSKAYPMNGGNGLYSYRRNSAYQGKAIDSTKKLIDDSIAKDLHIEELSSNIFAVADMGCSVGPNTFSVIQNIVEAVERKCQYRGLGSGFLEFQIFLNDHAFNDFNTLFRSLPADRKYYAAGVPGSFHGRLFHDNSLHIVTSSYALQWLSQVPQEVVEKSSAWNKGMVHYMNSSDQTIEVYSNQFAKDMESFLCARAQEIMGGGLVMLIVPGRETGCLLSQVCGIMTYNLLGSCLMDMVRKGILSEEKVDSFNIPVYFASPPELELAVERNGCFSIEKMECLVQEKTQLSVHEKSKIVSFATRAGLEILLEEHFGQEIMDELFESLAERLENSPFFDVGDVYNLFVLLKRKPKDQKKVQT</sequence>
<dbReference type="Pfam" id="PF03492">
    <property type="entry name" value="Methyltransf_7"/>
    <property type="match status" value="1"/>
</dbReference>
<keyword evidence="6" id="KW-1185">Reference proteome</keyword>
<accession>A0AAV8SP74</accession>
<dbReference type="Gene3D" id="1.10.1200.270">
    <property type="entry name" value="Methyltransferase, alpha-helical capping domain"/>
    <property type="match status" value="1"/>
</dbReference>
<evidence type="ECO:0000256" key="1">
    <source>
        <dbReference type="ARBA" id="ARBA00022603"/>
    </source>
</evidence>
<keyword evidence="3" id="KW-0479">Metal-binding</keyword>
<dbReference type="InterPro" id="IPR029063">
    <property type="entry name" value="SAM-dependent_MTases_sf"/>
</dbReference>
<comment type="caution">
    <text evidence="5">The sequence shown here is derived from an EMBL/GenBank/DDBJ whole genome shotgun (WGS) entry which is preliminary data.</text>
</comment>
<dbReference type="AlphaFoldDB" id="A0AAV8SP74"/>
<dbReference type="Gene3D" id="3.40.50.150">
    <property type="entry name" value="Vaccinia Virus protein VP39"/>
    <property type="match status" value="1"/>
</dbReference>
<proteinExistence type="predicted"/>
<name>A0AAV8SP74_9ROSI</name>
<keyword evidence="2" id="KW-0808">Transferase</keyword>
<dbReference type="GO" id="GO:0046872">
    <property type="term" value="F:metal ion binding"/>
    <property type="evidence" value="ECO:0007669"/>
    <property type="project" value="UniProtKB-KW"/>
</dbReference>
<evidence type="ECO:0000256" key="3">
    <source>
        <dbReference type="ARBA" id="ARBA00022723"/>
    </source>
</evidence>
<dbReference type="EMBL" id="JAIWQS010000010">
    <property type="protein sequence ID" value="KAJ8753705.1"/>
    <property type="molecule type" value="Genomic_DNA"/>
</dbReference>
<evidence type="ECO:0000313" key="5">
    <source>
        <dbReference type="EMBL" id="KAJ8753705.1"/>
    </source>
</evidence>
<gene>
    <name evidence="5" type="ORF">K2173_026381</name>
</gene>
<protein>
    <submittedName>
        <fullName evidence="5">Uncharacterized protein</fullName>
    </submittedName>
</protein>
<organism evidence="5 6">
    <name type="scientific">Erythroxylum novogranatense</name>
    <dbReference type="NCBI Taxonomy" id="1862640"/>
    <lineage>
        <taxon>Eukaryota</taxon>
        <taxon>Viridiplantae</taxon>
        <taxon>Streptophyta</taxon>
        <taxon>Embryophyta</taxon>
        <taxon>Tracheophyta</taxon>
        <taxon>Spermatophyta</taxon>
        <taxon>Magnoliopsida</taxon>
        <taxon>eudicotyledons</taxon>
        <taxon>Gunneridae</taxon>
        <taxon>Pentapetalae</taxon>
        <taxon>rosids</taxon>
        <taxon>fabids</taxon>
        <taxon>Malpighiales</taxon>
        <taxon>Erythroxylaceae</taxon>
        <taxon>Erythroxylum</taxon>
    </lineage>
</organism>
<evidence type="ECO:0000313" key="6">
    <source>
        <dbReference type="Proteomes" id="UP001159364"/>
    </source>
</evidence>
<evidence type="ECO:0000256" key="4">
    <source>
        <dbReference type="ARBA" id="ARBA00022842"/>
    </source>
</evidence>
<dbReference type="PANTHER" id="PTHR31009">
    <property type="entry name" value="S-ADENOSYL-L-METHIONINE:CARBOXYL METHYLTRANSFERASE FAMILY PROTEIN"/>
    <property type="match status" value="1"/>
</dbReference>
<dbReference type="GO" id="GO:0008168">
    <property type="term" value="F:methyltransferase activity"/>
    <property type="evidence" value="ECO:0007669"/>
    <property type="project" value="UniProtKB-KW"/>
</dbReference>
<keyword evidence="1" id="KW-0489">Methyltransferase</keyword>
<keyword evidence="4" id="KW-0460">Magnesium</keyword>